<dbReference type="Gene3D" id="3.40.50.300">
    <property type="entry name" value="P-loop containing nucleotide triphosphate hydrolases"/>
    <property type="match status" value="1"/>
</dbReference>
<name>A0A150QXV1_SORCE</name>
<proteinExistence type="predicted"/>
<dbReference type="GO" id="GO:0016787">
    <property type="term" value="F:hydrolase activity"/>
    <property type="evidence" value="ECO:0007669"/>
    <property type="project" value="InterPro"/>
</dbReference>
<dbReference type="Pfam" id="PF00149">
    <property type="entry name" value="Metallophos"/>
    <property type="match status" value="1"/>
</dbReference>
<feature type="domain" description="Calcineurin-like phosphoesterase" evidence="1">
    <location>
        <begin position="17"/>
        <end position="242"/>
    </location>
</feature>
<evidence type="ECO:0000259" key="2">
    <source>
        <dbReference type="Pfam" id="PF05729"/>
    </source>
</evidence>
<sequence>MSDQLSHWPNVREILYRDLATIHEHSGPWHLLLFTGDLTQQGSRGEFGRLDALLDDLLNHLRKLGSEPVLLAVPGNHDLVRPRSIAPAVKALKRWAEEDDIRADFWRGEDSDYRKVVAEAFAPFAEFWRRRSERLPVAVTHGILPGDFSTTIEREGVRLGVVGLNSSFLQLTGESYEKKLDLDIHQIHAACGGDTTKWLEDKSEVLLLTHHPVGWLHDERRFTRDIAPPGRFTAHLFGHMHEHQSELSSRGGSPFQCRLQGASLFGLEKLSNGGEERIYGYSAGRLEIHEEVTALRYWPRRAMRKSLGHYRLHADPAMELSDDGSMELRLKESAPAKRGGATRAAAPKAFDELLGSYRRRLQPIYERWPRELAFRAATPDLVATADVMFEDAYHPLRLGGAGDGGQKRPDAADELRNLINSKPRILVEGAGGTGKTTWLRWVFQTLLRTENTLPIMVVLHRLGMQWQRPDCVGEQRSLDAFIDDCGTQYGVEGWKDRWRELLGERGAPAPILLLDGWDEVGHLGGELNGKLKGFLSQYPRVRVIVTSRGYGDGVPSEADGFERIELSPLSTQDIRQFAHRFFESFGVSGERNASTDTARFLQALRHSPAAAELARTPLLLTLMLQVNQAHALPDKRHLLYELCIDRLLNALPDRKIADGAVHLRSQWRPADKEERKWVVAALAANLKSLSDNDGGAPAAVACSIEQMEALLPGAWPADAGAASSQQERRRAFLAWLAGPAGLLLHQAGTLSFTHLCFQEYLTAWHLNQSIEGDEDRVRAFLAMSKHADAWETLLLWASMLHGTNQERTRPILAALLDNAVLHDRRSLTGMMLANGVGDERAFRRWLDDFVFRASTTQTSTLNLCMTAWAGSRQHAWRSALKARLGEEDERGHLLARIRIHQTARRCRIDLDTPLPPEGTVAWDVMEVFRTGVVVTARAVPACRILCEVDPEVMGLNRQPEILLLHALWPSARRTAAWHLLLAAAAGADRRGLRCLASYVLHPPEPSPTLDAVQRHFIGLLAGVESVAAKNSDEENEAAIGALRKVMGDVFAEARAQGKPVQPWSSSSGFSFRTLAGALLREVPAIFVQTYGRSPSSRPLDLTARVMETFNDRAAARHLELDPEEPWFAGYQRLVGAQGFMSTKVELISGELGAALPTLLGSAYQLSKGPADSAKLMSFDALTRAITPHYDSLWPAFARHVARRSSEEDRALLTELAARPEMREPPLSWILKYVVRGDVPLNDGSEVTLDELSVELGYPTLPYLEEMPDSPDTDPEQAKTTRRYVTWVDQAIGVARRAKSWLDDDDS</sequence>
<gene>
    <name evidence="3" type="ORF">BE17_11665</name>
</gene>
<dbReference type="InterPro" id="IPR004843">
    <property type="entry name" value="Calcineurin-like_PHP"/>
</dbReference>
<comment type="caution">
    <text evidence="3">The sequence shown here is derived from an EMBL/GenBank/DDBJ whole genome shotgun (WGS) entry which is preliminary data.</text>
</comment>
<dbReference type="InterPro" id="IPR029052">
    <property type="entry name" value="Metallo-depent_PP-like"/>
</dbReference>
<dbReference type="Pfam" id="PF05729">
    <property type="entry name" value="NACHT"/>
    <property type="match status" value="1"/>
</dbReference>
<dbReference type="EMBL" id="JEMB01003444">
    <property type="protein sequence ID" value="KYF72468.1"/>
    <property type="molecule type" value="Genomic_DNA"/>
</dbReference>
<dbReference type="Proteomes" id="UP000075635">
    <property type="component" value="Unassembled WGS sequence"/>
</dbReference>
<accession>A0A150QXV1</accession>
<dbReference type="SUPFAM" id="SSF52540">
    <property type="entry name" value="P-loop containing nucleoside triphosphate hydrolases"/>
    <property type="match status" value="1"/>
</dbReference>
<evidence type="ECO:0000313" key="4">
    <source>
        <dbReference type="Proteomes" id="UP000075635"/>
    </source>
</evidence>
<evidence type="ECO:0000313" key="3">
    <source>
        <dbReference type="EMBL" id="KYF72468.1"/>
    </source>
</evidence>
<reference evidence="3 4" key="1">
    <citation type="submission" date="2014-02" db="EMBL/GenBank/DDBJ databases">
        <title>The small core and large imbalanced accessory genome model reveals a collaborative survival strategy of Sorangium cellulosum strains in nature.</title>
        <authorList>
            <person name="Han K."/>
            <person name="Peng R."/>
            <person name="Blom J."/>
            <person name="Li Y.-Z."/>
        </authorList>
    </citation>
    <scope>NUCLEOTIDE SEQUENCE [LARGE SCALE GENOMIC DNA]</scope>
    <source>
        <strain evidence="3 4">So0011-07</strain>
    </source>
</reference>
<protein>
    <submittedName>
        <fullName evidence="3">Uncharacterized protein</fullName>
    </submittedName>
</protein>
<dbReference type="PANTHER" id="PTHR46312:SF2">
    <property type="entry name" value="NUCLEOTIDE-BINDING OLIGOMERIZATION DOMAIN-CONTAINING PROTEIN 2-LIKE"/>
    <property type="match status" value="1"/>
</dbReference>
<dbReference type="SUPFAM" id="SSF56300">
    <property type="entry name" value="Metallo-dependent phosphatases"/>
    <property type="match status" value="1"/>
</dbReference>
<dbReference type="InterPro" id="IPR027417">
    <property type="entry name" value="P-loop_NTPase"/>
</dbReference>
<dbReference type="PANTHER" id="PTHR46312">
    <property type="entry name" value="NACHT DOMAIN-CONTAINING PROTEIN"/>
    <property type="match status" value="1"/>
</dbReference>
<evidence type="ECO:0000259" key="1">
    <source>
        <dbReference type="Pfam" id="PF00149"/>
    </source>
</evidence>
<dbReference type="InterPro" id="IPR007111">
    <property type="entry name" value="NACHT_NTPase"/>
</dbReference>
<organism evidence="3 4">
    <name type="scientific">Sorangium cellulosum</name>
    <name type="common">Polyangium cellulosum</name>
    <dbReference type="NCBI Taxonomy" id="56"/>
    <lineage>
        <taxon>Bacteria</taxon>
        <taxon>Pseudomonadati</taxon>
        <taxon>Myxococcota</taxon>
        <taxon>Polyangia</taxon>
        <taxon>Polyangiales</taxon>
        <taxon>Polyangiaceae</taxon>
        <taxon>Sorangium</taxon>
    </lineage>
</organism>
<feature type="domain" description="NACHT" evidence="2">
    <location>
        <begin position="425"/>
        <end position="583"/>
    </location>
</feature>
<dbReference type="Gene3D" id="3.60.21.10">
    <property type="match status" value="1"/>
</dbReference>